<dbReference type="AlphaFoldDB" id="A0A8G1ED76"/>
<keyword evidence="3" id="KW-1185">Reference proteome</keyword>
<accession>A0A8G1ED76</accession>
<evidence type="ECO:0000313" key="3">
    <source>
        <dbReference type="Proteomes" id="UP000826300"/>
    </source>
</evidence>
<dbReference type="EMBL" id="CP069370">
    <property type="protein sequence ID" value="QYZ71380.1"/>
    <property type="molecule type" value="Genomic_DNA"/>
</dbReference>
<keyword evidence="1" id="KW-0732">Signal</keyword>
<dbReference type="Proteomes" id="UP000826300">
    <property type="component" value="Chromosome"/>
</dbReference>
<name>A0A8G1ED76_9RHOB</name>
<reference evidence="2" key="1">
    <citation type="submission" date="2021-02" db="EMBL/GenBank/DDBJ databases">
        <title>Rhodobacter shimadae sp. nov., an aerobic anoxygenic phototrophic bacterium isolated from a hot spring.</title>
        <authorList>
            <person name="Muramatsu S."/>
            <person name="Haruta S."/>
            <person name="Hirose S."/>
            <person name="Hanada S."/>
        </authorList>
    </citation>
    <scope>NUCLEOTIDE SEQUENCE</scope>
    <source>
        <strain evidence="2">N10</strain>
    </source>
</reference>
<evidence type="ECO:0000256" key="1">
    <source>
        <dbReference type="SAM" id="SignalP"/>
    </source>
</evidence>
<feature type="signal peptide" evidence="1">
    <location>
        <begin position="1"/>
        <end position="21"/>
    </location>
</feature>
<gene>
    <name evidence="2" type="ORF">JO391_07750</name>
</gene>
<feature type="chain" id="PRO_5034111679" evidence="1">
    <location>
        <begin position="22"/>
        <end position="111"/>
    </location>
</feature>
<proteinExistence type="predicted"/>
<evidence type="ECO:0000313" key="2">
    <source>
        <dbReference type="EMBL" id="QYZ71380.1"/>
    </source>
</evidence>
<sequence>MAAAMRWVWAATLGLAGAAMAQEALQGEALAAAFAARTIVVEGVTMGFRQDGTLLVETGGGAAQWGSWRVEGDRLCWQAGGPEDCGTVRVDRAHLWLTGPGGVREGVYVDL</sequence>
<organism evidence="2 3">
    <name type="scientific">Neotabrizicola shimadae</name>
    <dbReference type="NCBI Taxonomy" id="2807096"/>
    <lineage>
        <taxon>Bacteria</taxon>
        <taxon>Pseudomonadati</taxon>
        <taxon>Pseudomonadota</taxon>
        <taxon>Alphaproteobacteria</taxon>
        <taxon>Rhodobacterales</taxon>
        <taxon>Paracoccaceae</taxon>
        <taxon>Neotabrizicola</taxon>
    </lineage>
</organism>
<protein>
    <submittedName>
        <fullName evidence="2">Uncharacterized protein</fullName>
    </submittedName>
</protein>
<dbReference type="RefSeq" id="WP_220663883.1">
    <property type="nucleotide sequence ID" value="NZ_CP069370.1"/>
</dbReference>
<dbReference type="KEGG" id="nsm:JO391_07750"/>